<dbReference type="GO" id="GO:0016787">
    <property type="term" value="F:hydrolase activity"/>
    <property type="evidence" value="ECO:0007669"/>
    <property type="project" value="UniProtKB-KW"/>
</dbReference>
<protein>
    <submittedName>
        <fullName evidence="2">Glycoside hydrolase family 76 protein</fullName>
    </submittedName>
</protein>
<sequence length="435" mass="45636">MSPTTGANAAHRTAAAEPTALSAPAEHTDAAATAGARADKAARSVRELFGGRALGVPGTLLGAPAHPRPTSPKAPWHYWWQAHLLDALVDAGLRHLDDPARARQFRREGHRLLRGITLRSGGRVTHNSFYDDMAWLLLAVGRLAELDRALTGRPDLACLDAGSALLARLERGHTGDLGGGVFWNTRHDVKNTASSAPTALAFVRTHRREEAAAVLGWLRAALWDPERKVFHDGLHLVAAGSGTEVTRRDERLFSYNSGPVLGVLLELADAPGRGEQERADLLRTAADVVAGAAQEYGRELDGRPALRTHGGGDGGLFSGILARYLADAALHPALPAAERRTAAALVTGTADALWAGRRGFDPAVDVSAPGSTAPTATGGTVAIFSPDPARHADESQRPGAPVELSTQVQAWTVLEAAARLARPCAGPGAPGSAER</sequence>
<feature type="compositionally biased region" description="Low complexity" evidence="1">
    <location>
        <begin position="1"/>
        <end position="36"/>
    </location>
</feature>
<dbReference type="Pfam" id="PF03663">
    <property type="entry name" value="Glyco_hydro_76"/>
    <property type="match status" value="1"/>
</dbReference>
<keyword evidence="2" id="KW-0378">Hydrolase</keyword>
<feature type="region of interest" description="Disordered" evidence="1">
    <location>
        <begin position="1"/>
        <end position="37"/>
    </location>
</feature>
<evidence type="ECO:0000313" key="3">
    <source>
        <dbReference type="Proteomes" id="UP001501204"/>
    </source>
</evidence>
<dbReference type="Proteomes" id="UP001501204">
    <property type="component" value="Unassembled WGS sequence"/>
</dbReference>
<evidence type="ECO:0000313" key="2">
    <source>
        <dbReference type="EMBL" id="GAA1771641.1"/>
    </source>
</evidence>
<dbReference type="SUPFAM" id="SSF48208">
    <property type="entry name" value="Six-hairpin glycosidases"/>
    <property type="match status" value="1"/>
</dbReference>
<dbReference type="Gene3D" id="1.50.10.20">
    <property type="match status" value="1"/>
</dbReference>
<accession>A0ABN2L2C6</accession>
<reference evidence="2 3" key="1">
    <citation type="journal article" date="2019" name="Int. J. Syst. Evol. Microbiol.">
        <title>The Global Catalogue of Microorganisms (GCM) 10K type strain sequencing project: providing services to taxonomists for standard genome sequencing and annotation.</title>
        <authorList>
            <consortium name="The Broad Institute Genomics Platform"/>
            <consortium name="The Broad Institute Genome Sequencing Center for Infectious Disease"/>
            <person name="Wu L."/>
            <person name="Ma J."/>
        </authorList>
    </citation>
    <scope>NUCLEOTIDE SEQUENCE [LARGE SCALE GENOMIC DNA]</scope>
    <source>
        <strain evidence="2 3">JCM 14735</strain>
    </source>
</reference>
<dbReference type="RefSeq" id="WP_344124202.1">
    <property type="nucleotide sequence ID" value="NZ_BAAAOA010000046.1"/>
</dbReference>
<organism evidence="2 3">
    <name type="scientific">Kocuria aegyptia</name>
    <dbReference type="NCBI Taxonomy" id="330943"/>
    <lineage>
        <taxon>Bacteria</taxon>
        <taxon>Bacillati</taxon>
        <taxon>Actinomycetota</taxon>
        <taxon>Actinomycetes</taxon>
        <taxon>Micrococcales</taxon>
        <taxon>Micrococcaceae</taxon>
        <taxon>Kocuria</taxon>
    </lineage>
</organism>
<evidence type="ECO:0000256" key="1">
    <source>
        <dbReference type="SAM" id="MobiDB-lite"/>
    </source>
</evidence>
<comment type="caution">
    <text evidence="2">The sequence shown here is derived from an EMBL/GenBank/DDBJ whole genome shotgun (WGS) entry which is preliminary data.</text>
</comment>
<dbReference type="PANTHER" id="PTHR47791">
    <property type="entry name" value="MEIOTICALLY UP-REGULATED GENE 191 PROTEIN"/>
    <property type="match status" value="1"/>
</dbReference>
<dbReference type="PANTHER" id="PTHR47791:SF3">
    <property type="entry name" value="MEIOTICALLY UP-REGULATED GENE 191 PROTEIN"/>
    <property type="match status" value="1"/>
</dbReference>
<name>A0ABN2L2C6_9MICC</name>
<dbReference type="InterPro" id="IPR053169">
    <property type="entry name" value="MUG_Protein"/>
</dbReference>
<dbReference type="EMBL" id="BAAAOA010000046">
    <property type="protein sequence ID" value="GAA1771641.1"/>
    <property type="molecule type" value="Genomic_DNA"/>
</dbReference>
<gene>
    <name evidence="2" type="ORF">GCM10009767_31970</name>
</gene>
<keyword evidence="3" id="KW-1185">Reference proteome</keyword>
<proteinExistence type="predicted"/>
<dbReference type="InterPro" id="IPR008928">
    <property type="entry name" value="6-hairpin_glycosidase_sf"/>
</dbReference>
<dbReference type="InterPro" id="IPR005198">
    <property type="entry name" value="Glyco_hydro_76"/>
</dbReference>